<dbReference type="Proteomes" id="UP001566132">
    <property type="component" value="Unassembled WGS sequence"/>
</dbReference>
<name>A0ABD1DZR2_HYPHA</name>
<evidence type="ECO:0000313" key="3">
    <source>
        <dbReference type="EMBL" id="KAL1487893.1"/>
    </source>
</evidence>
<keyword evidence="1" id="KW-0732">Signal</keyword>
<accession>A0ABD1DZR2</accession>
<dbReference type="InterPro" id="IPR041966">
    <property type="entry name" value="LOTUS-like"/>
</dbReference>
<dbReference type="Pfam" id="PF12872">
    <property type="entry name" value="OST-HTH"/>
    <property type="match status" value="1"/>
</dbReference>
<reference evidence="3 4" key="1">
    <citation type="submission" date="2024-05" db="EMBL/GenBank/DDBJ databases">
        <title>Genetic variation in Jamaican populations of the coffee berry borer (Hypothenemus hampei).</title>
        <authorList>
            <person name="Errbii M."/>
            <person name="Myrie A."/>
        </authorList>
    </citation>
    <scope>NUCLEOTIDE SEQUENCE [LARGE SCALE GENOMIC DNA]</scope>
    <source>
        <strain evidence="3">JA-Hopewell-2020-01-JO</strain>
        <tissue evidence="3">Whole body</tissue>
    </source>
</reference>
<feature type="chain" id="PRO_5044776030" description="HTH OST-type domain-containing protein" evidence="1">
    <location>
        <begin position="22"/>
        <end position="145"/>
    </location>
</feature>
<keyword evidence="4" id="KW-1185">Reference proteome</keyword>
<dbReference type="InterPro" id="IPR025605">
    <property type="entry name" value="OST-HTH/LOTUS_dom"/>
</dbReference>
<sequence>MRVASILRAVFNAMFILYGQQTQTTTEEPCWRTLLLTPARKCVLKKVGQLVRSVLLSTPGPLTVVQLRRDYVDLVGHDVPYREFGLPSVISFLCMLRDICLVVERRDLDSCADPHDLEEVMLVHPLVEGRNDYMRALVLANRRNN</sequence>
<feature type="domain" description="HTH OST-type" evidence="2">
    <location>
        <begin position="43"/>
        <end position="116"/>
    </location>
</feature>
<gene>
    <name evidence="3" type="ORF">ABEB36_015278</name>
</gene>
<protein>
    <recommendedName>
        <fullName evidence="2">HTH OST-type domain-containing protein</fullName>
    </recommendedName>
</protein>
<evidence type="ECO:0000259" key="2">
    <source>
        <dbReference type="PROSITE" id="PS51644"/>
    </source>
</evidence>
<dbReference type="EMBL" id="JBDJPC010000016">
    <property type="protein sequence ID" value="KAL1487893.1"/>
    <property type="molecule type" value="Genomic_DNA"/>
</dbReference>
<dbReference type="PROSITE" id="PS51644">
    <property type="entry name" value="HTH_OST"/>
    <property type="match status" value="1"/>
</dbReference>
<feature type="signal peptide" evidence="1">
    <location>
        <begin position="1"/>
        <end position="21"/>
    </location>
</feature>
<dbReference type="AlphaFoldDB" id="A0ABD1DZR2"/>
<evidence type="ECO:0000256" key="1">
    <source>
        <dbReference type="SAM" id="SignalP"/>
    </source>
</evidence>
<comment type="caution">
    <text evidence="3">The sequence shown here is derived from an EMBL/GenBank/DDBJ whole genome shotgun (WGS) entry which is preliminary data.</text>
</comment>
<organism evidence="3 4">
    <name type="scientific">Hypothenemus hampei</name>
    <name type="common">Coffee berry borer</name>
    <dbReference type="NCBI Taxonomy" id="57062"/>
    <lineage>
        <taxon>Eukaryota</taxon>
        <taxon>Metazoa</taxon>
        <taxon>Ecdysozoa</taxon>
        <taxon>Arthropoda</taxon>
        <taxon>Hexapoda</taxon>
        <taxon>Insecta</taxon>
        <taxon>Pterygota</taxon>
        <taxon>Neoptera</taxon>
        <taxon>Endopterygota</taxon>
        <taxon>Coleoptera</taxon>
        <taxon>Polyphaga</taxon>
        <taxon>Cucujiformia</taxon>
        <taxon>Curculionidae</taxon>
        <taxon>Scolytinae</taxon>
        <taxon>Hypothenemus</taxon>
    </lineage>
</organism>
<evidence type="ECO:0000313" key="4">
    <source>
        <dbReference type="Proteomes" id="UP001566132"/>
    </source>
</evidence>
<proteinExistence type="predicted"/>
<dbReference type="Gene3D" id="3.30.420.610">
    <property type="entry name" value="LOTUS domain-like"/>
    <property type="match status" value="1"/>
</dbReference>